<dbReference type="EMBL" id="KV417498">
    <property type="protein sequence ID" value="KZP29524.1"/>
    <property type="molecule type" value="Genomic_DNA"/>
</dbReference>
<gene>
    <name evidence="2" type="ORF">FIBSPDRAFT_1038859</name>
</gene>
<feature type="compositionally biased region" description="Polar residues" evidence="1">
    <location>
        <begin position="83"/>
        <end position="100"/>
    </location>
</feature>
<protein>
    <submittedName>
        <fullName evidence="2">Uncharacterized protein</fullName>
    </submittedName>
</protein>
<accession>A0A166SJL6</accession>
<feature type="region of interest" description="Disordered" evidence="1">
    <location>
        <begin position="39"/>
        <end position="201"/>
    </location>
</feature>
<dbReference type="AlphaFoldDB" id="A0A166SJL6"/>
<feature type="compositionally biased region" description="Low complexity" evidence="1">
    <location>
        <begin position="112"/>
        <end position="129"/>
    </location>
</feature>
<feature type="region of interest" description="Disordered" evidence="1">
    <location>
        <begin position="220"/>
        <end position="248"/>
    </location>
</feature>
<feature type="compositionally biased region" description="Low complexity" evidence="1">
    <location>
        <begin position="221"/>
        <end position="235"/>
    </location>
</feature>
<reference evidence="2 3" key="1">
    <citation type="journal article" date="2016" name="Mol. Biol. Evol.">
        <title>Comparative Genomics of Early-Diverging Mushroom-Forming Fungi Provides Insights into the Origins of Lignocellulose Decay Capabilities.</title>
        <authorList>
            <person name="Nagy L.G."/>
            <person name="Riley R."/>
            <person name="Tritt A."/>
            <person name="Adam C."/>
            <person name="Daum C."/>
            <person name="Floudas D."/>
            <person name="Sun H."/>
            <person name="Yadav J.S."/>
            <person name="Pangilinan J."/>
            <person name="Larsson K.H."/>
            <person name="Matsuura K."/>
            <person name="Barry K."/>
            <person name="Labutti K."/>
            <person name="Kuo R."/>
            <person name="Ohm R.A."/>
            <person name="Bhattacharya S.S."/>
            <person name="Shirouzu T."/>
            <person name="Yoshinaga Y."/>
            <person name="Martin F.M."/>
            <person name="Grigoriev I.V."/>
            <person name="Hibbett D.S."/>
        </authorList>
    </citation>
    <scope>NUCLEOTIDE SEQUENCE [LARGE SCALE GENOMIC DNA]</scope>
    <source>
        <strain evidence="2 3">CBS 109695</strain>
    </source>
</reference>
<feature type="region of interest" description="Disordered" evidence="1">
    <location>
        <begin position="260"/>
        <end position="285"/>
    </location>
</feature>
<dbReference type="Proteomes" id="UP000076532">
    <property type="component" value="Unassembled WGS sequence"/>
</dbReference>
<name>A0A166SJL6_9AGAM</name>
<proteinExistence type="predicted"/>
<evidence type="ECO:0000256" key="1">
    <source>
        <dbReference type="SAM" id="MobiDB-lite"/>
    </source>
</evidence>
<evidence type="ECO:0000313" key="2">
    <source>
        <dbReference type="EMBL" id="KZP29524.1"/>
    </source>
</evidence>
<feature type="compositionally biased region" description="Low complexity" evidence="1">
    <location>
        <begin position="39"/>
        <end position="82"/>
    </location>
</feature>
<evidence type="ECO:0000313" key="3">
    <source>
        <dbReference type="Proteomes" id="UP000076532"/>
    </source>
</evidence>
<sequence>MTTLANRDMGANHKGVFTTFKSRFLRTSLWSANNILPPRSTFSSSSASHKPKVPSTASDVALSSQSSSSSSAASGSSRFPASTSRGSASSVHHGKSSTFSKKPPSQHISTYSTTSRGSQASSGSRGNRAPTPPSMYPSFGFEGPIKKPRPLPLDPQKTRHRPDPRDGKQPRSALGGWTRSGQSRQRDSDSHSSKLSVGLSSHYPSTTASQILCSAFGDELSTCSDSSVSSFQTDSLTGATEPHWRSDVDSLRRLSSCATMRSGDVPPLSLPPTGTQVHNDRPEVP</sequence>
<keyword evidence="3" id="KW-1185">Reference proteome</keyword>
<organism evidence="2 3">
    <name type="scientific">Athelia psychrophila</name>
    <dbReference type="NCBI Taxonomy" id="1759441"/>
    <lineage>
        <taxon>Eukaryota</taxon>
        <taxon>Fungi</taxon>
        <taxon>Dikarya</taxon>
        <taxon>Basidiomycota</taxon>
        <taxon>Agaricomycotina</taxon>
        <taxon>Agaricomycetes</taxon>
        <taxon>Agaricomycetidae</taxon>
        <taxon>Atheliales</taxon>
        <taxon>Atheliaceae</taxon>
        <taxon>Athelia</taxon>
    </lineage>
</organism>